<keyword evidence="3" id="KW-1185">Reference proteome</keyword>
<gene>
    <name evidence="2" type="ORF">D0Y65_045465</name>
</gene>
<protein>
    <submittedName>
        <fullName evidence="2">Uncharacterized protein</fullName>
    </submittedName>
</protein>
<comment type="caution">
    <text evidence="2">The sequence shown here is derived from an EMBL/GenBank/DDBJ whole genome shotgun (WGS) entry which is preliminary data.</text>
</comment>
<dbReference type="PANTHER" id="PTHR33132">
    <property type="entry name" value="OSJNBB0118P14.9 PROTEIN"/>
    <property type="match status" value="1"/>
</dbReference>
<dbReference type="Proteomes" id="UP000289340">
    <property type="component" value="Chromosome 17"/>
</dbReference>
<evidence type="ECO:0000313" key="2">
    <source>
        <dbReference type="EMBL" id="RZB56289.1"/>
    </source>
</evidence>
<dbReference type="PANTHER" id="PTHR33132:SF113">
    <property type="entry name" value="SERINE-RICH PROTEIN-LIKE PROTEIN"/>
    <property type="match status" value="1"/>
</dbReference>
<organism evidence="2 3">
    <name type="scientific">Glycine soja</name>
    <name type="common">Wild soybean</name>
    <dbReference type="NCBI Taxonomy" id="3848"/>
    <lineage>
        <taxon>Eukaryota</taxon>
        <taxon>Viridiplantae</taxon>
        <taxon>Streptophyta</taxon>
        <taxon>Embryophyta</taxon>
        <taxon>Tracheophyta</taxon>
        <taxon>Spermatophyta</taxon>
        <taxon>Magnoliopsida</taxon>
        <taxon>eudicotyledons</taxon>
        <taxon>Gunneridae</taxon>
        <taxon>Pentapetalae</taxon>
        <taxon>rosids</taxon>
        <taxon>fabids</taxon>
        <taxon>Fabales</taxon>
        <taxon>Fabaceae</taxon>
        <taxon>Papilionoideae</taxon>
        <taxon>50 kb inversion clade</taxon>
        <taxon>NPAAA clade</taxon>
        <taxon>indigoferoid/millettioid clade</taxon>
        <taxon>Phaseoleae</taxon>
        <taxon>Glycine</taxon>
        <taxon>Glycine subgen. Soja</taxon>
    </lineage>
</organism>
<dbReference type="AlphaFoldDB" id="A0A445G518"/>
<name>A0A445G518_GLYSO</name>
<evidence type="ECO:0000313" key="3">
    <source>
        <dbReference type="Proteomes" id="UP000289340"/>
    </source>
</evidence>
<feature type="region of interest" description="Disordered" evidence="1">
    <location>
        <begin position="1"/>
        <end position="20"/>
    </location>
</feature>
<dbReference type="EMBL" id="QZWG01000017">
    <property type="protein sequence ID" value="RZB56289.1"/>
    <property type="molecule type" value="Genomic_DNA"/>
</dbReference>
<evidence type="ECO:0000256" key="1">
    <source>
        <dbReference type="SAM" id="MobiDB-lite"/>
    </source>
</evidence>
<feature type="region of interest" description="Disordered" evidence="1">
    <location>
        <begin position="69"/>
        <end position="89"/>
    </location>
</feature>
<reference evidence="2 3" key="1">
    <citation type="submission" date="2018-09" db="EMBL/GenBank/DDBJ databases">
        <title>A high-quality reference genome of wild soybean provides a powerful tool to mine soybean genomes.</title>
        <authorList>
            <person name="Xie M."/>
            <person name="Chung C.Y.L."/>
            <person name="Li M.-W."/>
            <person name="Wong F.-L."/>
            <person name="Chan T.-F."/>
            <person name="Lam H.-M."/>
        </authorList>
    </citation>
    <scope>NUCLEOTIDE SEQUENCE [LARGE SCALE GENOMIC DNA]</scope>
    <source>
        <strain evidence="3">cv. W05</strain>
        <tissue evidence="2">Hypocotyl of etiolated seedlings</tissue>
    </source>
</reference>
<sequence>MASTKCGSRTMKSQPSRTCMCSPTNHPGSFRCSMHKKPPLAAAVPSKWESSPMAAKANSLKATLLQMIKPSSHDHHKRKTFQPKPTRFSLMNNGNAAVVAVN</sequence>
<proteinExistence type="predicted"/>
<accession>A0A445G518</accession>